<dbReference type="EMBL" id="BSTI01000032">
    <property type="protein sequence ID" value="GLY71170.1"/>
    <property type="molecule type" value="Genomic_DNA"/>
</dbReference>
<protein>
    <submittedName>
        <fullName evidence="2">Uncharacterized protein</fullName>
    </submittedName>
</protein>
<reference evidence="2" key="1">
    <citation type="submission" date="2023-03" db="EMBL/GenBank/DDBJ databases">
        <title>Amycolatopsis taiwanensis NBRC 103393.</title>
        <authorList>
            <person name="Ichikawa N."/>
            <person name="Sato H."/>
            <person name="Tonouchi N."/>
        </authorList>
    </citation>
    <scope>NUCLEOTIDE SEQUENCE</scope>
    <source>
        <strain evidence="2">NBRC 103393</strain>
    </source>
</reference>
<evidence type="ECO:0000313" key="3">
    <source>
        <dbReference type="Proteomes" id="UP001165136"/>
    </source>
</evidence>
<dbReference type="Proteomes" id="UP001165136">
    <property type="component" value="Unassembled WGS sequence"/>
</dbReference>
<proteinExistence type="predicted"/>
<accession>A0A9W6RC12</accession>
<organism evidence="2 3">
    <name type="scientific">Amycolatopsis taiwanensis</name>
    <dbReference type="NCBI Taxonomy" id="342230"/>
    <lineage>
        <taxon>Bacteria</taxon>
        <taxon>Bacillati</taxon>
        <taxon>Actinomycetota</taxon>
        <taxon>Actinomycetes</taxon>
        <taxon>Pseudonocardiales</taxon>
        <taxon>Pseudonocardiaceae</taxon>
        <taxon>Amycolatopsis</taxon>
    </lineage>
</organism>
<gene>
    <name evidence="2" type="ORF">Atai01_77890</name>
</gene>
<name>A0A9W6RC12_9PSEU</name>
<keyword evidence="3" id="KW-1185">Reference proteome</keyword>
<evidence type="ECO:0000313" key="2">
    <source>
        <dbReference type="EMBL" id="GLY71170.1"/>
    </source>
</evidence>
<dbReference type="AlphaFoldDB" id="A0A9W6RC12"/>
<feature type="region of interest" description="Disordered" evidence="1">
    <location>
        <begin position="36"/>
        <end position="66"/>
    </location>
</feature>
<sequence>MLVPGQRVADRIMAVLGGGDPLDRAQRLLEQMLPLDRDRTGPTKWRRNGCTAHSGLNSPNGAVQKGPPTCSAAIPVGAGWSANWSA</sequence>
<evidence type="ECO:0000256" key="1">
    <source>
        <dbReference type="SAM" id="MobiDB-lite"/>
    </source>
</evidence>
<comment type="caution">
    <text evidence="2">The sequence shown here is derived from an EMBL/GenBank/DDBJ whole genome shotgun (WGS) entry which is preliminary data.</text>
</comment>